<dbReference type="CDD" id="cd02245">
    <property type="entry name" value="cupin_7S_vicilin-like_C"/>
    <property type="match status" value="1"/>
</dbReference>
<dbReference type="Proteomes" id="UP000790787">
    <property type="component" value="Chromosome 19"/>
</dbReference>
<accession>A0A1S3ZI22</accession>
<sequence length="500" mass="56560">MMVKVRPFLFCLLLLAVASLSLGTKDPELKRCKHQCKALQQIGEHQRKECYEMCEKYDSEKQSKEEDTSTFFPYRGKEETGEEEEGQQYGEQERENPYVFEDQHFITGIKTQHGRIRVLPKFTERSKLLKGIENYRVAILEANPQTFIVPNHWDADAVLFVAQGRGTLNLVRRGKRNSFNIRPGDVIRVHAGTTAYLINRENNEKLVIAKLLNPVSTPGQFEHFFGPGGRENPESFYNAFSSEILESALNVRRDRLQRLFGQQREGVIIRASEEQIRAMSQHEEGGIWPFGGESKGSVNIYRQRPSQSNQYGQLYEVDGSHYRQLEDLDISVSFANITQGGMLGPVYSSRATKIAVVVDGEGYFEMACPHLASESGSRGRQSRGSERETRIGSGYQKVRARLRRGMVVIIPAGHPVVNVASNNQNLQLVCFNINARNNEIVPLAGRNNVMSQLEREAMELGFGVPAREVEEIFSRSQQEELFFQGPGGRQQHQEGGRADA</sequence>
<gene>
    <name evidence="5" type="primary">LOC107787011</name>
</gene>
<dbReference type="SUPFAM" id="SSF51182">
    <property type="entry name" value="RmlC-like cupins"/>
    <property type="match status" value="2"/>
</dbReference>
<dbReference type="PANTHER" id="PTHR31189">
    <property type="entry name" value="OS03G0336100 PROTEIN-RELATED"/>
    <property type="match status" value="1"/>
</dbReference>
<dbReference type="Gene3D" id="2.60.120.10">
    <property type="entry name" value="Jelly Rolls"/>
    <property type="match status" value="2"/>
</dbReference>
<reference evidence="4" key="1">
    <citation type="journal article" date="2014" name="Nat. Commun.">
        <title>The tobacco genome sequence and its comparison with those of tomato and potato.</title>
        <authorList>
            <person name="Sierro N."/>
            <person name="Battey J.N."/>
            <person name="Ouadi S."/>
            <person name="Bakaher N."/>
            <person name="Bovet L."/>
            <person name="Willig A."/>
            <person name="Goepfert S."/>
            <person name="Peitsch M.C."/>
            <person name="Ivanov N.V."/>
        </authorList>
    </citation>
    <scope>NUCLEOTIDE SEQUENCE [LARGE SCALE GENOMIC DNA]</scope>
</reference>
<dbReference type="OrthoDB" id="1912756at2759"/>
<feature type="region of interest" description="Disordered" evidence="1">
    <location>
        <begin position="373"/>
        <end position="393"/>
    </location>
</feature>
<dbReference type="GeneID" id="107787011"/>
<organism evidence="4 5">
    <name type="scientific">Nicotiana tabacum</name>
    <name type="common">Common tobacco</name>
    <dbReference type="NCBI Taxonomy" id="4097"/>
    <lineage>
        <taxon>Eukaryota</taxon>
        <taxon>Viridiplantae</taxon>
        <taxon>Streptophyta</taxon>
        <taxon>Embryophyta</taxon>
        <taxon>Tracheophyta</taxon>
        <taxon>Spermatophyta</taxon>
        <taxon>Magnoliopsida</taxon>
        <taxon>eudicotyledons</taxon>
        <taxon>Gunneridae</taxon>
        <taxon>Pentapetalae</taxon>
        <taxon>asterids</taxon>
        <taxon>lamiids</taxon>
        <taxon>Solanales</taxon>
        <taxon>Solanaceae</taxon>
        <taxon>Nicotianoideae</taxon>
        <taxon>Nicotianeae</taxon>
        <taxon>Nicotiana</taxon>
    </lineage>
</organism>
<evidence type="ECO:0000259" key="3">
    <source>
        <dbReference type="SMART" id="SM00835"/>
    </source>
</evidence>
<evidence type="ECO:0000313" key="4">
    <source>
        <dbReference type="Proteomes" id="UP000790787"/>
    </source>
</evidence>
<feature type="region of interest" description="Disordered" evidence="1">
    <location>
        <begin position="64"/>
        <end position="92"/>
    </location>
</feature>
<proteinExistence type="predicted"/>
<evidence type="ECO:0000256" key="2">
    <source>
        <dbReference type="SAM" id="SignalP"/>
    </source>
</evidence>
<keyword evidence="2" id="KW-0732">Signal</keyword>
<reference evidence="5" key="2">
    <citation type="submission" date="2025-08" db="UniProtKB">
        <authorList>
            <consortium name="RefSeq"/>
        </authorList>
    </citation>
    <scope>IDENTIFICATION</scope>
    <source>
        <tissue evidence="5">Leaf</tissue>
    </source>
</reference>
<protein>
    <submittedName>
        <fullName evidence="5">Vicilin Cor a 11.0101-like</fullName>
    </submittedName>
    <submittedName>
        <fullName evidence="5">Vicilin-like antimicrobial peptides 2-2</fullName>
    </submittedName>
</protein>
<dbReference type="RefSeq" id="XP_016464014.1">
    <property type="nucleotide sequence ID" value="XM_016608528.1"/>
</dbReference>
<dbReference type="InterPro" id="IPR006045">
    <property type="entry name" value="Cupin_1"/>
</dbReference>
<dbReference type="SMR" id="A0A1S3ZI22"/>
<dbReference type="InterPro" id="IPR050253">
    <property type="entry name" value="Seed_Storage-Functional"/>
</dbReference>
<dbReference type="InterPro" id="IPR014710">
    <property type="entry name" value="RmlC-like_jellyroll"/>
</dbReference>
<dbReference type="KEGG" id="nta:107787011"/>
<evidence type="ECO:0000313" key="5">
    <source>
        <dbReference type="RefSeq" id="XP_016464014.1"/>
    </source>
</evidence>
<dbReference type="STRING" id="4097.A0A1S3ZI22"/>
<dbReference type="OMA" id="CHEDADV"/>
<dbReference type="InterPro" id="IPR011051">
    <property type="entry name" value="RmlC_Cupin_sf"/>
</dbReference>
<evidence type="ECO:0000256" key="1">
    <source>
        <dbReference type="SAM" id="MobiDB-lite"/>
    </source>
</evidence>
<feature type="domain" description="Cupin type-1" evidence="3">
    <location>
        <begin position="298"/>
        <end position="470"/>
    </location>
</feature>
<name>A0A1S3ZI22_TOBAC</name>
<dbReference type="AlphaFoldDB" id="A0A1S3ZI22"/>
<keyword evidence="4" id="KW-1185">Reference proteome</keyword>
<feature type="domain" description="Cupin type-1" evidence="3">
    <location>
        <begin position="104"/>
        <end position="257"/>
    </location>
</feature>
<dbReference type="SMART" id="SM00835">
    <property type="entry name" value="Cupin_1"/>
    <property type="match status" value="2"/>
</dbReference>
<feature type="chain" id="PRO_5010266626" evidence="2">
    <location>
        <begin position="24"/>
        <end position="500"/>
    </location>
</feature>
<dbReference type="CDD" id="cd02244">
    <property type="entry name" value="cupin_7S_vicilin-like_N"/>
    <property type="match status" value="1"/>
</dbReference>
<feature type="signal peptide" evidence="2">
    <location>
        <begin position="1"/>
        <end position="23"/>
    </location>
</feature>
<dbReference type="Pfam" id="PF00190">
    <property type="entry name" value="Cupin_1"/>
    <property type="match status" value="1"/>
</dbReference>
<dbReference type="PANTHER" id="PTHR31189:SF13">
    <property type="entry name" value="CUPINCIN"/>
    <property type="match status" value="1"/>
</dbReference>
<dbReference type="RefSeq" id="XP_016464014.1">
    <property type="nucleotide sequence ID" value="XM_016608528.2"/>
</dbReference>
<dbReference type="PaxDb" id="4097-A0A1S3ZI22"/>